<name>A0A395STY9_FUSSP</name>
<feature type="compositionally biased region" description="Polar residues" evidence="1">
    <location>
        <begin position="156"/>
        <end position="166"/>
    </location>
</feature>
<proteinExistence type="predicted"/>
<evidence type="ECO:0000313" key="2">
    <source>
        <dbReference type="EMBL" id="RGP75395.1"/>
    </source>
</evidence>
<feature type="compositionally biased region" description="Basic and acidic residues" evidence="1">
    <location>
        <begin position="37"/>
        <end position="53"/>
    </location>
</feature>
<organism evidence="2 3">
    <name type="scientific">Fusarium sporotrichioides</name>
    <dbReference type="NCBI Taxonomy" id="5514"/>
    <lineage>
        <taxon>Eukaryota</taxon>
        <taxon>Fungi</taxon>
        <taxon>Dikarya</taxon>
        <taxon>Ascomycota</taxon>
        <taxon>Pezizomycotina</taxon>
        <taxon>Sordariomycetes</taxon>
        <taxon>Hypocreomycetidae</taxon>
        <taxon>Hypocreales</taxon>
        <taxon>Nectriaceae</taxon>
        <taxon>Fusarium</taxon>
    </lineage>
</organism>
<keyword evidence="3" id="KW-1185">Reference proteome</keyword>
<evidence type="ECO:0000256" key="1">
    <source>
        <dbReference type="SAM" id="MobiDB-lite"/>
    </source>
</evidence>
<sequence length="534" mass="60472">MSATRDREAFSFSRSYEFSWQDSNLCFGGEPLGVTRTPDDGFSKVNRGSERAFSESSEPATGLKSQDVLADMRSSVHMVGIGGYIEHMSPTILLGDLEVASTTSSVMSSSLSPLDATDVDTTEPSDPLLEISMYKYAELAVELLMDDFHRPCAPPTSASKEVTQSASDDREGERKEFNGKARAGPKSRKRKALCDDGESEDEDSRDNERKPSDTHKKKKLPRWACPFVKWDPAKYTCNIGPTQLRGIKSHIKNKHWQKYCHTCWRCYSTSKEEVAHRICQGPLYSDPPPGLITEEMRVEIFENQRTVSGLSHEEQWHTIYSVLFPGEERCLNPWVASNFMDRVESHFRRPRSREILERVLSESEFKGAKCKQIIKIIREEYLPRMFQEHDLDPEHFCEVLSHDPQVIENAQSGQIDVVNASKAITERDPLYDASSPSPQEISTSHQFRELKPDYIPMFDPQAPGCEPSLGGNAHNTLLSPTKPEDPLGAVEPRYSEGYFWESFGSPLHENFDNFLYSNPDVDGDYQEYILGTPN</sequence>
<accession>A0A395STY9</accession>
<dbReference type="PANTHER" id="PTHR38166:SF1">
    <property type="entry name" value="C2H2-TYPE DOMAIN-CONTAINING PROTEIN"/>
    <property type="match status" value="1"/>
</dbReference>
<dbReference type="EMBL" id="PXOF01000015">
    <property type="protein sequence ID" value="RGP75395.1"/>
    <property type="molecule type" value="Genomic_DNA"/>
</dbReference>
<dbReference type="AlphaFoldDB" id="A0A395STY9"/>
<evidence type="ECO:0000313" key="3">
    <source>
        <dbReference type="Proteomes" id="UP000266152"/>
    </source>
</evidence>
<dbReference type="Proteomes" id="UP000266152">
    <property type="component" value="Unassembled WGS sequence"/>
</dbReference>
<comment type="caution">
    <text evidence="2">The sequence shown here is derived from an EMBL/GenBank/DDBJ whole genome shotgun (WGS) entry which is preliminary data.</text>
</comment>
<feature type="compositionally biased region" description="Basic and acidic residues" evidence="1">
    <location>
        <begin position="167"/>
        <end position="179"/>
    </location>
</feature>
<dbReference type="STRING" id="5514.A0A395STY9"/>
<reference evidence="2 3" key="1">
    <citation type="journal article" date="2018" name="PLoS Pathog.">
        <title>Evolution of structural diversity of trichothecenes, a family of toxins produced by plant pathogenic and entomopathogenic fungi.</title>
        <authorList>
            <person name="Proctor R.H."/>
            <person name="McCormick S.P."/>
            <person name="Kim H.S."/>
            <person name="Cardoza R.E."/>
            <person name="Stanley A.M."/>
            <person name="Lindo L."/>
            <person name="Kelly A."/>
            <person name="Brown D.W."/>
            <person name="Lee T."/>
            <person name="Vaughan M.M."/>
            <person name="Alexander N.J."/>
            <person name="Busman M."/>
            <person name="Gutierrez S."/>
        </authorList>
    </citation>
    <scope>NUCLEOTIDE SEQUENCE [LARGE SCALE GENOMIC DNA]</scope>
    <source>
        <strain evidence="2 3">NRRL 3299</strain>
    </source>
</reference>
<feature type="region of interest" description="Disordered" evidence="1">
    <location>
        <begin position="152"/>
        <end position="215"/>
    </location>
</feature>
<protein>
    <submittedName>
        <fullName evidence="2">Uncharacterized protein</fullName>
    </submittedName>
</protein>
<feature type="region of interest" description="Disordered" evidence="1">
    <location>
        <begin position="36"/>
        <end position="60"/>
    </location>
</feature>
<dbReference type="PANTHER" id="PTHR38166">
    <property type="entry name" value="C2H2-TYPE DOMAIN-CONTAINING PROTEIN-RELATED"/>
    <property type="match status" value="1"/>
</dbReference>
<feature type="compositionally biased region" description="Acidic residues" evidence="1">
    <location>
        <begin position="195"/>
        <end position="205"/>
    </location>
</feature>
<gene>
    <name evidence="2" type="ORF">FSPOR_751</name>
</gene>